<gene>
    <name evidence="2" type="ORF">LNQ34_01730</name>
</gene>
<dbReference type="PROSITE" id="PS00430">
    <property type="entry name" value="TONB_DEPENDENT_REC_1"/>
    <property type="match status" value="1"/>
</dbReference>
<dbReference type="RefSeq" id="WP_229998471.1">
    <property type="nucleotide sequence ID" value="NZ_JAJJMN010000001.1"/>
</dbReference>
<keyword evidence="3" id="KW-1185">Reference proteome</keyword>
<evidence type="ECO:0000256" key="1">
    <source>
        <dbReference type="SAM" id="SignalP"/>
    </source>
</evidence>
<protein>
    <submittedName>
        <fullName evidence="2">Uncharacterized protein</fullName>
    </submittedName>
</protein>
<accession>A0ABS8LX18</accession>
<name>A0ABS8LX18_9FLAO</name>
<sequence>MKRIFLFLLLAVSFTAFAQVQIPQEYTIQKPLRLGTVNPGTKTDSVLVRGSDKIIKFVPRSEFGGTSALQDLKSVLNTGNVALSPNNYSWFIPNLSNEAPSIDFGVTALNGVTANSISMTPENFILQHSSPATGATYSIELQNNGLTYGSDMSTHWTARSIVDKAYVDSINFQKLVDNNAVATLDNGNYAQILNIDKGGNRHVGFNVTNEQFKSSMLELGGGGLFQAFASTANGFGEILMNPDHSGVGENHKMALRYIQYFPGGGQAAENILVFEPMTSSGKSLVKIPFKSGEHLLATTSDLATDNPTVSSLTLTELNTTYPNAINGYRVHCPSISTGALIYEKTQTGWLEISVSIVYNPQ</sequence>
<dbReference type="EMBL" id="JAJJMN010000001">
    <property type="protein sequence ID" value="MCC9016493.1"/>
    <property type="molecule type" value="Genomic_DNA"/>
</dbReference>
<feature type="signal peptide" evidence="1">
    <location>
        <begin position="1"/>
        <end position="18"/>
    </location>
</feature>
<evidence type="ECO:0000313" key="2">
    <source>
        <dbReference type="EMBL" id="MCC9016493.1"/>
    </source>
</evidence>
<keyword evidence="1" id="KW-0732">Signal</keyword>
<comment type="caution">
    <text evidence="2">The sequence shown here is derived from an EMBL/GenBank/DDBJ whole genome shotgun (WGS) entry which is preliminary data.</text>
</comment>
<evidence type="ECO:0000313" key="3">
    <source>
        <dbReference type="Proteomes" id="UP001430700"/>
    </source>
</evidence>
<feature type="chain" id="PRO_5046426879" evidence="1">
    <location>
        <begin position="19"/>
        <end position="361"/>
    </location>
</feature>
<dbReference type="Proteomes" id="UP001430700">
    <property type="component" value="Unassembled WGS sequence"/>
</dbReference>
<dbReference type="InterPro" id="IPR010916">
    <property type="entry name" value="TonB_box_CS"/>
</dbReference>
<reference evidence="2" key="1">
    <citation type="submission" date="2021-11" db="EMBL/GenBank/DDBJ databases">
        <title>Description of novel Flavobacterium species.</title>
        <authorList>
            <person name="Saticioglu I.B."/>
            <person name="Ay H."/>
            <person name="Altun S."/>
            <person name="Duman M."/>
        </authorList>
    </citation>
    <scope>NUCLEOTIDE SEQUENCE</scope>
    <source>
        <strain evidence="2">F-126</strain>
    </source>
</reference>
<proteinExistence type="predicted"/>
<organism evidence="2 3">
    <name type="scientific">Flavobacterium lipolyticum</name>
    <dbReference type="NCBI Taxonomy" id="2893754"/>
    <lineage>
        <taxon>Bacteria</taxon>
        <taxon>Pseudomonadati</taxon>
        <taxon>Bacteroidota</taxon>
        <taxon>Flavobacteriia</taxon>
        <taxon>Flavobacteriales</taxon>
        <taxon>Flavobacteriaceae</taxon>
        <taxon>Flavobacterium</taxon>
    </lineage>
</organism>